<dbReference type="Pfam" id="PF02899">
    <property type="entry name" value="Phage_int_SAM_1"/>
    <property type="match status" value="1"/>
</dbReference>
<dbReference type="GO" id="GO:0003677">
    <property type="term" value="F:DNA binding"/>
    <property type="evidence" value="ECO:0007669"/>
    <property type="project" value="UniProtKB-KW"/>
</dbReference>
<evidence type="ECO:0000256" key="1">
    <source>
        <dbReference type="ARBA" id="ARBA00023125"/>
    </source>
</evidence>
<proteinExistence type="predicted"/>
<organism evidence="3">
    <name type="scientific">marine sediment metagenome</name>
    <dbReference type="NCBI Taxonomy" id="412755"/>
    <lineage>
        <taxon>unclassified sequences</taxon>
        <taxon>metagenomes</taxon>
        <taxon>ecological metagenomes</taxon>
    </lineage>
</organism>
<dbReference type="GO" id="GO:0015074">
    <property type="term" value="P:DNA integration"/>
    <property type="evidence" value="ECO:0007669"/>
    <property type="project" value="InterPro"/>
</dbReference>
<protein>
    <recommendedName>
        <fullName evidence="2">Core-binding (CB) domain-containing protein</fullName>
    </recommendedName>
</protein>
<dbReference type="Gene3D" id="1.10.150.130">
    <property type="match status" value="1"/>
</dbReference>
<gene>
    <name evidence="3" type="ORF">S01H4_18846</name>
</gene>
<feature type="domain" description="Core-binding (CB)" evidence="2">
    <location>
        <begin position="1"/>
        <end position="84"/>
    </location>
</feature>
<evidence type="ECO:0000313" key="3">
    <source>
        <dbReference type="EMBL" id="GAG53811.1"/>
    </source>
</evidence>
<dbReference type="EMBL" id="BART01008371">
    <property type="protein sequence ID" value="GAG53811.1"/>
    <property type="molecule type" value="Genomic_DNA"/>
</dbReference>
<dbReference type="InterPro" id="IPR004107">
    <property type="entry name" value="Integrase_SAM-like_N"/>
</dbReference>
<comment type="caution">
    <text evidence="3">The sequence shown here is derived from an EMBL/GenBank/DDBJ whole genome shotgun (WGS) entry which is preliminary data.</text>
</comment>
<reference evidence="3" key="1">
    <citation type="journal article" date="2014" name="Front. Microbiol.">
        <title>High frequency of phylogenetically diverse reductive dehalogenase-homologous genes in deep subseafloor sedimentary metagenomes.</title>
        <authorList>
            <person name="Kawai M."/>
            <person name="Futagami T."/>
            <person name="Toyoda A."/>
            <person name="Takaki Y."/>
            <person name="Nishi S."/>
            <person name="Hori S."/>
            <person name="Arai W."/>
            <person name="Tsubouchi T."/>
            <person name="Morono Y."/>
            <person name="Uchiyama I."/>
            <person name="Ito T."/>
            <person name="Fujiyama A."/>
            <person name="Inagaki F."/>
            <person name="Takami H."/>
        </authorList>
    </citation>
    <scope>NUCLEOTIDE SEQUENCE</scope>
    <source>
        <strain evidence="3">Expedition CK06-06</strain>
    </source>
</reference>
<dbReference type="InterPro" id="IPR011010">
    <property type="entry name" value="DNA_brk_join_enz"/>
</dbReference>
<dbReference type="InterPro" id="IPR010998">
    <property type="entry name" value="Integrase_recombinase_N"/>
</dbReference>
<accession>X1A0J9</accession>
<dbReference type="InterPro" id="IPR044068">
    <property type="entry name" value="CB"/>
</dbReference>
<evidence type="ECO:0000259" key="2">
    <source>
        <dbReference type="PROSITE" id="PS51900"/>
    </source>
</evidence>
<keyword evidence="1" id="KW-0238">DNA-binding</keyword>
<sequence>MEKYLRLRQPNWRPARLAMSTYQFWQKYTRIWRWLYQDDRIQALTDITRKHLYAYMDEMLAQGYAPSSVNLDLYAFQSVLRFLQQRGFAITPSAVNALGIEANRQLAPILDQ</sequence>
<name>X1A0J9_9ZZZZ</name>
<dbReference type="SUPFAM" id="SSF56349">
    <property type="entry name" value="DNA breaking-rejoining enzymes"/>
    <property type="match status" value="1"/>
</dbReference>
<dbReference type="PROSITE" id="PS51900">
    <property type="entry name" value="CB"/>
    <property type="match status" value="1"/>
</dbReference>
<dbReference type="AlphaFoldDB" id="X1A0J9"/>